<evidence type="ECO:0000313" key="3">
    <source>
        <dbReference type="EMBL" id="SDX79240.1"/>
    </source>
</evidence>
<dbReference type="Pfam" id="PF13439">
    <property type="entry name" value="Glyco_transf_4"/>
    <property type="match status" value="1"/>
</dbReference>
<dbReference type="Gene3D" id="3.40.50.2000">
    <property type="entry name" value="Glycogen Phosphorylase B"/>
    <property type="match status" value="2"/>
</dbReference>
<dbReference type="PANTHER" id="PTHR12526:SF638">
    <property type="entry name" value="SPORE COAT PROTEIN SA"/>
    <property type="match status" value="1"/>
</dbReference>
<dbReference type="Pfam" id="PF00534">
    <property type="entry name" value="Glycos_transf_1"/>
    <property type="match status" value="1"/>
</dbReference>
<dbReference type="SUPFAM" id="SSF53756">
    <property type="entry name" value="UDP-Glycosyltransferase/glycogen phosphorylase"/>
    <property type="match status" value="1"/>
</dbReference>
<organism evidence="3 4">
    <name type="scientific">Salimicrobium album</name>
    <dbReference type="NCBI Taxonomy" id="50717"/>
    <lineage>
        <taxon>Bacteria</taxon>
        <taxon>Bacillati</taxon>
        <taxon>Bacillota</taxon>
        <taxon>Bacilli</taxon>
        <taxon>Bacillales</taxon>
        <taxon>Bacillaceae</taxon>
        <taxon>Salimicrobium</taxon>
    </lineage>
</organism>
<evidence type="ECO:0000259" key="1">
    <source>
        <dbReference type="Pfam" id="PF00534"/>
    </source>
</evidence>
<gene>
    <name evidence="3" type="ORF">SAMN04488081_1272</name>
</gene>
<feature type="domain" description="Glycosyltransferase subfamily 4-like N-terminal" evidence="2">
    <location>
        <begin position="14"/>
        <end position="173"/>
    </location>
</feature>
<dbReference type="Proteomes" id="UP000198647">
    <property type="component" value="Unassembled WGS sequence"/>
</dbReference>
<proteinExistence type="predicted"/>
<reference evidence="3 4" key="1">
    <citation type="submission" date="2016-10" db="EMBL/GenBank/DDBJ databases">
        <authorList>
            <person name="Varghese N."/>
            <person name="Submissions S."/>
        </authorList>
    </citation>
    <scope>NUCLEOTIDE SEQUENCE [LARGE SCALE GENOMIC DNA]</scope>
    <source>
        <strain evidence="3 4">DSM 20748</strain>
    </source>
</reference>
<feature type="domain" description="Glycosyl transferase family 1" evidence="1">
    <location>
        <begin position="184"/>
        <end position="343"/>
    </location>
</feature>
<dbReference type="RefSeq" id="WP_093106430.1">
    <property type="nucleotide sequence ID" value="NZ_FNOS01000003.1"/>
</dbReference>
<evidence type="ECO:0000259" key="2">
    <source>
        <dbReference type="Pfam" id="PF13439"/>
    </source>
</evidence>
<sequence length="368" mass="42306">MKKVIHIITGLGSGGAENMLYKLVKYSNRSLYHHEVISLVSEGVMEKRIKAEGITVHSINLSKKNLFRSLLKVREICKNFDIINTWLYHADFFGFIVAKILLSNKKLIWNIRHSNLDKHANKSLTLKIMKMNSLLSRYVNCITFNSNEALLNHVKVGYAEEKSLVIPNGFELDKFKFNQEDRMKVRKGLSLHENDKVFITVGRWHVQKDYHTLMKALHELKLKKVEFKFLMVGTNLENSNKELVALITKYNLINDVFLLGRRNDIPALLSAADVYVSSSIGESFSNAIGEAMASELHCVVTDVGDSKMMIGETGKIVNPRDHFNMALELMYFINRPEIERNRDARERVIERYEVQSVVNRLDGNFSKI</sequence>
<dbReference type="InterPro" id="IPR001296">
    <property type="entry name" value="Glyco_trans_1"/>
</dbReference>
<protein>
    <submittedName>
        <fullName evidence="3">Glycosyltransferase involved in cell wall bisynthesis</fullName>
    </submittedName>
</protein>
<dbReference type="InterPro" id="IPR028098">
    <property type="entry name" value="Glyco_trans_4-like_N"/>
</dbReference>
<dbReference type="EMBL" id="FNOS01000003">
    <property type="protein sequence ID" value="SDX79240.1"/>
    <property type="molecule type" value="Genomic_DNA"/>
</dbReference>
<accession>A0A1H3EKW2</accession>
<name>A0A1H3EKW2_9BACI</name>
<evidence type="ECO:0000313" key="4">
    <source>
        <dbReference type="Proteomes" id="UP000198647"/>
    </source>
</evidence>
<comment type="caution">
    <text evidence="3">The sequence shown here is derived from an EMBL/GenBank/DDBJ whole genome shotgun (WGS) entry which is preliminary data.</text>
</comment>
<keyword evidence="4" id="KW-1185">Reference proteome</keyword>
<dbReference type="PANTHER" id="PTHR12526">
    <property type="entry name" value="GLYCOSYLTRANSFERASE"/>
    <property type="match status" value="1"/>
</dbReference>